<dbReference type="SUPFAM" id="SSF47794">
    <property type="entry name" value="Rad51 N-terminal domain-like"/>
    <property type="match status" value="1"/>
</dbReference>
<gene>
    <name evidence="1" type="ORF">HKBW3S42_01210</name>
</gene>
<organism evidence="1 2">
    <name type="scientific">Candidatus Hakubella thermalkaliphila</name>
    <dbReference type="NCBI Taxonomy" id="2754717"/>
    <lineage>
        <taxon>Bacteria</taxon>
        <taxon>Bacillati</taxon>
        <taxon>Actinomycetota</taxon>
        <taxon>Actinomycetota incertae sedis</taxon>
        <taxon>Candidatus Hakubellales</taxon>
        <taxon>Candidatus Hakubellaceae</taxon>
        <taxon>Candidatus Hakubella</taxon>
    </lineage>
</organism>
<evidence type="ECO:0000313" key="2">
    <source>
        <dbReference type="Proteomes" id="UP000568877"/>
    </source>
</evidence>
<dbReference type="Gene3D" id="1.10.150.20">
    <property type="entry name" value="5' to 3' exonuclease, C-terminal subdomain"/>
    <property type="match status" value="1"/>
</dbReference>
<evidence type="ECO:0000313" key="1">
    <source>
        <dbReference type="EMBL" id="GFP32903.1"/>
    </source>
</evidence>
<dbReference type="EMBL" id="BLSA01000190">
    <property type="protein sequence ID" value="GFP32903.1"/>
    <property type="molecule type" value="Genomic_DNA"/>
</dbReference>
<dbReference type="InterPro" id="IPR010995">
    <property type="entry name" value="DNA_repair_Rad51/TF_NusA_a-hlx"/>
</dbReference>
<comment type="caution">
    <text evidence="1">The sequence shown here is derived from an EMBL/GenBank/DDBJ whole genome shotgun (WGS) entry which is preliminary data.</text>
</comment>
<sequence length="131" mass="14995">MFYVINRDYEESEVGYDEVELLAILEDIREILRGKEVTPTYGACEWPWETYNNEEAIRRRDISLVSGVGPSFKQKLTEMRIGTVDDLAKTPLEDLVKIKGIGGKRARKFSLNSKALISENYICLGLCQFPE</sequence>
<reference evidence="1 2" key="1">
    <citation type="journal article" date="2020" name="Front. Microbiol.">
        <title>Single-cell genomics of novel Actinobacteria with the Wood-Ljungdahl pathway discovered in a serpentinizing system.</title>
        <authorList>
            <person name="Merino N."/>
            <person name="Kawai M."/>
            <person name="Boyd E.S."/>
            <person name="Colman D.R."/>
            <person name="McGlynn S.E."/>
            <person name="Nealson K.H."/>
            <person name="Kurokawa K."/>
            <person name="Hongoh Y."/>
        </authorList>
    </citation>
    <scope>NUCLEOTIDE SEQUENCE [LARGE SCALE GENOMIC DNA]</scope>
    <source>
        <strain evidence="1 2">S42</strain>
    </source>
</reference>
<dbReference type="GO" id="GO:0000166">
    <property type="term" value="F:nucleotide binding"/>
    <property type="evidence" value="ECO:0007669"/>
    <property type="project" value="InterPro"/>
</dbReference>
<dbReference type="Pfam" id="PF14520">
    <property type="entry name" value="HHH_5"/>
    <property type="match status" value="1"/>
</dbReference>
<proteinExistence type="predicted"/>
<dbReference type="AlphaFoldDB" id="A0A6V8PKW3"/>
<accession>A0A6V8PKW3</accession>
<protein>
    <submittedName>
        <fullName evidence="1">Uncharacterized protein</fullName>
    </submittedName>
</protein>
<name>A0A6V8PKW3_9ACTN</name>
<feature type="non-terminal residue" evidence="1">
    <location>
        <position position="131"/>
    </location>
</feature>
<dbReference type="Proteomes" id="UP000568877">
    <property type="component" value="Unassembled WGS sequence"/>
</dbReference>